<feature type="compositionally biased region" description="Basic and acidic residues" evidence="1">
    <location>
        <begin position="20"/>
        <end position="30"/>
    </location>
</feature>
<dbReference type="AlphaFoldDB" id="A0A9P7JLS9"/>
<gene>
    <name evidence="2" type="ORF">F5147DRAFT_659082</name>
</gene>
<feature type="compositionally biased region" description="Polar residues" evidence="1">
    <location>
        <begin position="31"/>
        <end position="41"/>
    </location>
</feature>
<protein>
    <submittedName>
        <fullName evidence="2">Uncharacterized protein</fullName>
    </submittedName>
</protein>
<keyword evidence="3" id="KW-1185">Reference proteome</keyword>
<accession>A0A9P7JLS9</accession>
<feature type="region of interest" description="Disordered" evidence="1">
    <location>
        <begin position="193"/>
        <end position="232"/>
    </location>
</feature>
<feature type="region of interest" description="Disordered" evidence="1">
    <location>
        <begin position="1"/>
        <end position="48"/>
    </location>
</feature>
<name>A0A9P7JLS9_9AGAM</name>
<reference evidence="2" key="1">
    <citation type="journal article" date="2020" name="New Phytol.">
        <title>Comparative genomics reveals dynamic genome evolution in host specialist ectomycorrhizal fungi.</title>
        <authorList>
            <person name="Lofgren L.A."/>
            <person name="Nguyen N.H."/>
            <person name="Vilgalys R."/>
            <person name="Ruytinx J."/>
            <person name="Liao H.L."/>
            <person name="Branco S."/>
            <person name="Kuo A."/>
            <person name="LaButti K."/>
            <person name="Lipzen A."/>
            <person name="Andreopoulos W."/>
            <person name="Pangilinan J."/>
            <person name="Riley R."/>
            <person name="Hundley H."/>
            <person name="Na H."/>
            <person name="Barry K."/>
            <person name="Grigoriev I.V."/>
            <person name="Stajich J.E."/>
            <person name="Kennedy P.G."/>
        </authorList>
    </citation>
    <scope>NUCLEOTIDE SEQUENCE</scope>
    <source>
        <strain evidence="2">FC423</strain>
    </source>
</reference>
<dbReference type="RefSeq" id="XP_041285056.1">
    <property type="nucleotide sequence ID" value="XM_041434542.1"/>
</dbReference>
<proteinExistence type="predicted"/>
<evidence type="ECO:0000256" key="1">
    <source>
        <dbReference type="SAM" id="MobiDB-lite"/>
    </source>
</evidence>
<comment type="caution">
    <text evidence="2">The sequence shown here is derived from an EMBL/GenBank/DDBJ whole genome shotgun (WGS) entry which is preliminary data.</text>
</comment>
<sequence>MTGQPRKRGHTESLLGSSEDGARKMPRSENDGSQPIRTQAGSIKGPRQKTNNTLCTAIILVWQDDINCVDANTNCHPTVAIMVIKTCSLIMNGLGFKWTPNTETLGMTAAFSRGLWTTQDESVLDPTSKLLARLRLPPTMTWGFNNPDEVIDYLVIDVDEAIDCLVVGPDIGAALAATLALLRWGATYASTPTDTGMDTRSEASSTTQDAFVHPDHPLRKGGVDGTERFLGK</sequence>
<organism evidence="2 3">
    <name type="scientific">Suillus discolor</name>
    <dbReference type="NCBI Taxonomy" id="1912936"/>
    <lineage>
        <taxon>Eukaryota</taxon>
        <taxon>Fungi</taxon>
        <taxon>Dikarya</taxon>
        <taxon>Basidiomycota</taxon>
        <taxon>Agaricomycotina</taxon>
        <taxon>Agaricomycetes</taxon>
        <taxon>Agaricomycetidae</taxon>
        <taxon>Boletales</taxon>
        <taxon>Suillineae</taxon>
        <taxon>Suillaceae</taxon>
        <taxon>Suillus</taxon>
    </lineage>
</organism>
<evidence type="ECO:0000313" key="3">
    <source>
        <dbReference type="Proteomes" id="UP000823399"/>
    </source>
</evidence>
<feature type="compositionally biased region" description="Basic and acidic residues" evidence="1">
    <location>
        <begin position="212"/>
        <end position="232"/>
    </location>
</feature>
<feature type="compositionally biased region" description="Polar residues" evidence="1">
    <location>
        <begin position="193"/>
        <end position="209"/>
    </location>
</feature>
<dbReference type="EMBL" id="JABBWM010000138">
    <property type="protein sequence ID" value="KAG2086965.1"/>
    <property type="molecule type" value="Genomic_DNA"/>
</dbReference>
<evidence type="ECO:0000313" key="2">
    <source>
        <dbReference type="EMBL" id="KAG2086965.1"/>
    </source>
</evidence>
<dbReference type="GeneID" id="64696801"/>
<dbReference type="Proteomes" id="UP000823399">
    <property type="component" value="Unassembled WGS sequence"/>
</dbReference>